<comment type="caution">
    <text evidence="5">The sequence shown here is derived from an EMBL/GenBank/DDBJ whole genome shotgun (WGS) entry which is preliminary data.</text>
</comment>
<dbReference type="InterPro" id="IPR000873">
    <property type="entry name" value="AMP-dep_synth/lig_dom"/>
</dbReference>
<evidence type="ECO:0000313" key="5">
    <source>
        <dbReference type="EMBL" id="KAK6622445.1"/>
    </source>
</evidence>
<dbReference type="SUPFAM" id="SSF56801">
    <property type="entry name" value="Acetyl-CoA synthetase-like"/>
    <property type="match status" value="1"/>
</dbReference>
<dbReference type="EMBL" id="JAWJWF010000047">
    <property type="protein sequence ID" value="KAK6622445.1"/>
    <property type="molecule type" value="Genomic_DNA"/>
</dbReference>
<evidence type="ECO:0000256" key="1">
    <source>
        <dbReference type="ARBA" id="ARBA00022450"/>
    </source>
</evidence>
<gene>
    <name evidence="5" type="ORF">RUM44_002256</name>
</gene>
<proteinExistence type="predicted"/>
<dbReference type="PROSITE" id="PS00455">
    <property type="entry name" value="AMP_BINDING"/>
    <property type="match status" value="1"/>
</dbReference>
<dbReference type="PANTHER" id="PTHR44845:SF6">
    <property type="entry name" value="BETA-ALANINE-ACTIVATING ENZYME"/>
    <property type="match status" value="1"/>
</dbReference>
<keyword evidence="1" id="KW-0596">Phosphopantetheine</keyword>
<dbReference type="Gene3D" id="3.40.50.12780">
    <property type="entry name" value="N-terminal domain of ligase-like"/>
    <property type="match status" value="1"/>
</dbReference>
<feature type="domain" description="AMP-dependent synthetase/ligase" evidence="3">
    <location>
        <begin position="76"/>
        <end position="437"/>
    </location>
</feature>
<protein>
    <submittedName>
        <fullName evidence="5">Uncharacterized protein</fullName>
    </submittedName>
</protein>
<dbReference type="InterPro" id="IPR025110">
    <property type="entry name" value="AMP-bd_C"/>
</dbReference>
<dbReference type="PANTHER" id="PTHR44845">
    <property type="entry name" value="CARRIER DOMAIN-CONTAINING PROTEIN"/>
    <property type="match status" value="1"/>
</dbReference>
<sequence>MGSVTRWDKGKLKPVVQKESMTSILKGPKAQLSSGIEPIAIHRVFENTVDVVEKIFQNNNNEVKIIHSINIKESEAQQTALTTEENTLSYAELNESANKLARAIIKALPKDASSGNIDGDILIAVCMRPSEVLVVTLLAIWKVGAAYLPLDVEFPETRIQHILTESKPVMTIVDDFDMGSNFNVTKISELRETGMDLPGYNLQENETLQLNVPKKDLLAAVLYTSGSTGVPKGVRIPHSAILNRLKWQFRTFPYAATEKVCAFKTALTFVDSICELWGPLLNGRTILIIAKEETKNPERLTALLEKFEVERLVLVPTLLQAIIMYGSIKKSKNYLKHLRLWVCSGETLSISLAKKFFECFDNKTQFLCNFYGSTEVMGDVTYHVMRSREELEHEHVIPIGKPVDNCNIYVLDKHLRPVPTNEMGELYVSGLNLASGYVRGRDPDKFLPNSVEADIGHLKLYKTGDFARIYENTVYYEGRRDFQIKVRGHRVDLSEIESALAKVKEVDRYVVLTYNAGETDQAVLAYVTVKGELTGAEIEKHLATVLASYMLPQVLVVDHFPLLVNGKVDRQYFLKKYKDEFASVRDATIDESNAIDYTDVGERNLGKAKVLFETILNVLGKSLRCPIEGKSNFYHLGGNSLNSIFTVTKLQDFGYSISISDFISSSTLLDVLDKMVDDDTEKSKIKSKFVNGNYKMEFLTEKHKQDVFEVITSSFYEKADLERHLVPPVKLEDYIELMENLWPHLLEKSLSFVATDAQGNVKGAALNFDAFDEPEVTISPNNKLNIIFEFLEFLEGPIRETKLPQGKNKVLHSFMMGSRTNLCPQVTIEVFFYMEEQVLNMARTKGFQGIFTSNTNALTQQLGCDVNNYEALLDYQVNQFVAENGTKPFASAPDSQRTIVSWKKI</sequence>
<dbReference type="Gene3D" id="3.40.630.30">
    <property type="match status" value="1"/>
</dbReference>
<dbReference type="InterPro" id="IPR036736">
    <property type="entry name" value="ACP-like_sf"/>
</dbReference>
<evidence type="ECO:0000259" key="3">
    <source>
        <dbReference type="Pfam" id="PF00501"/>
    </source>
</evidence>
<keyword evidence="2" id="KW-0597">Phosphoprotein</keyword>
<dbReference type="Pfam" id="PF00501">
    <property type="entry name" value="AMP-binding"/>
    <property type="match status" value="1"/>
</dbReference>
<dbReference type="Pfam" id="PF13193">
    <property type="entry name" value="AMP-binding_C"/>
    <property type="match status" value="1"/>
</dbReference>
<evidence type="ECO:0000313" key="6">
    <source>
        <dbReference type="Proteomes" id="UP001359485"/>
    </source>
</evidence>
<reference evidence="5 6" key="1">
    <citation type="submission" date="2023-09" db="EMBL/GenBank/DDBJ databases">
        <title>Genomes of two closely related lineages of the louse Polyplax serrata with different host specificities.</title>
        <authorList>
            <person name="Martinu J."/>
            <person name="Tarabai H."/>
            <person name="Stefka J."/>
            <person name="Hypsa V."/>
        </authorList>
    </citation>
    <scope>NUCLEOTIDE SEQUENCE [LARGE SCALE GENOMIC DNA]</scope>
    <source>
        <strain evidence="5">98ZLc_SE</strain>
    </source>
</reference>
<dbReference type="CDD" id="cd05930">
    <property type="entry name" value="A_NRPS"/>
    <property type="match status" value="1"/>
</dbReference>
<dbReference type="InterPro" id="IPR045851">
    <property type="entry name" value="AMP-bd_C_sf"/>
</dbReference>
<evidence type="ECO:0000256" key="2">
    <source>
        <dbReference type="ARBA" id="ARBA00022553"/>
    </source>
</evidence>
<dbReference type="Gene3D" id="1.10.1200.10">
    <property type="entry name" value="ACP-like"/>
    <property type="match status" value="1"/>
</dbReference>
<dbReference type="InterPro" id="IPR042099">
    <property type="entry name" value="ANL_N_sf"/>
</dbReference>
<dbReference type="InterPro" id="IPR020845">
    <property type="entry name" value="AMP-binding_CS"/>
</dbReference>
<keyword evidence="6" id="KW-1185">Reference proteome</keyword>
<name>A0ABR1AMC8_POLSC</name>
<feature type="domain" description="AMP-binding enzyme C-terminal" evidence="4">
    <location>
        <begin position="495"/>
        <end position="567"/>
    </location>
</feature>
<dbReference type="Proteomes" id="UP001359485">
    <property type="component" value="Unassembled WGS sequence"/>
</dbReference>
<dbReference type="Gene3D" id="3.30.300.30">
    <property type="match status" value="1"/>
</dbReference>
<evidence type="ECO:0000259" key="4">
    <source>
        <dbReference type="Pfam" id="PF13193"/>
    </source>
</evidence>
<accession>A0ABR1AMC8</accession>
<dbReference type="SUPFAM" id="SSF47336">
    <property type="entry name" value="ACP-like"/>
    <property type="match status" value="1"/>
</dbReference>
<organism evidence="5 6">
    <name type="scientific">Polyplax serrata</name>
    <name type="common">Common mouse louse</name>
    <dbReference type="NCBI Taxonomy" id="468196"/>
    <lineage>
        <taxon>Eukaryota</taxon>
        <taxon>Metazoa</taxon>
        <taxon>Ecdysozoa</taxon>
        <taxon>Arthropoda</taxon>
        <taxon>Hexapoda</taxon>
        <taxon>Insecta</taxon>
        <taxon>Pterygota</taxon>
        <taxon>Neoptera</taxon>
        <taxon>Paraneoptera</taxon>
        <taxon>Psocodea</taxon>
        <taxon>Troctomorpha</taxon>
        <taxon>Phthiraptera</taxon>
        <taxon>Anoplura</taxon>
        <taxon>Polyplacidae</taxon>
        <taxon>Polyplax</taxon>
    </lineage>
</organism>